<name>A0AAN4F1E1_CITFR</name>
<proteinExistence type="predicted"/>
<dbReference type="Pfam" id="PF24838">
    <property type="entry name" value="8xMP"/>
    <property type="match status" value="1"/>
</dbReference>
<feature type="transmembrane region" description="Helical" evidence="1">
    <location>
        <begin position="85"/>
        <end position="104"/>
    </location>
</feature>
<dbReference type="Proteomes" id="UP001169574">
    <property type="component" value="Unassembled WGS sequence"/>
</dbReference>
<dbReference type="InterPro" id="IPR056918">
    <property type="entry name" value="8xMP"/>
</dbReference>
<feature type="transmembrane region" description="Helical" evidence="1">
    <location>
        <begin position="60"/>
        <end position="79"/>
    </location>
</feature>
<keyword evidence="1" id="KW-0812">Transmembrane</keyword>
<feature type="transmembrane region" description="Helical" evidence="1">
    <location>
        <begin position="152"/>
        <end position="171"/>
    </location>
</feature>
<keyword evidence="1" id="KW-0472">Membrane</keyword>
<accession>A0AAN4F1E1</accession>
<organism evidence="2 3">
    <name type="scientific">Citrobacter freundii</name>
    <dbReference type="NCBI Taxonomy" id="546"/>
    <lineage>
        <taxon>Bacteria</taxon>
        <taxon>Pseudomonadati</taxon>
        <taxon>Pseudomonadota</taxon>
        <taxon>Gammaproteobacteria</taxon>
        <taxon>Enterobacterales</taxon>
        <taxon>Enterobacteriaceae</taxon>
        <taxon>Citrobacter</taxon>
        <taxon>Citrobacter freundii complex</taxon>
    </lineage>
</organism>
<dbReference type="EMBL" id="ABLGCN030000008">
    <property type="protein sequence ID" value="EMM7458705.1"/>
    <property type="molecule type" value="Genomic_DNA"/>
</dbReference>
<protein>
    <submittedName>
        <fullName evidence="2">Uncharacterized protein</fullName>
    </submittedName>
</protein>
<dbReference type="AlphaFoldDB" id="A0AAN4F1E1"/>
<keyword evidence="1" id="KW-1133">Transmembrane helix</keyword>
<dbReference type="RefSeq" id="WP_128295864.1">
    <property type="nucleotide sequence ID" value="NZ_QKOR01000072.1"/>
</dbReference>
<sequence>MGKKTSVKILNEDIDFFKSFFGEKIESFEEDSRTHKMLHLALDKAHDIRKFEIELYWKRATYFFAFFTVITAAFGYLFTSEKYSLFAPGVSIIGIVLSICFIYVNKGSKYWQCNWEYLIDKLEVYITGNLYKVYFFKSTDDQRPSVSDINLLISYTICSIWHLMFFISLYMTTHWQLITFWFYLISYSISSIYILFSCRKYISSIITKEQKDLSVRNFRFRTPVYKKYHE</sequence>
<evidence type="ECO:0000256" key="1">
    <source>
        <dbReference type="SAM" id="Phobius"/>
    </source>
</evidence>
<evidence type="ECO:0000313" key="3">
    <source>
        <dbReference type="Proteomes" id="UP001169574"/>
    </source>
</evidence>
<evidence type="ECO:0000313" key="2">
    <source>
        <dbReference type="EMBL" id="EMM7458705.1"/>
    </source>
</evidence>
<feature type="transmembrane region" description="Helical" evidence="1">
    <location>
        <begin position="177"/>
        <end position="196"/>
    </location>
</feature>
<gene>
    <name evidence="2" type="ORF">P7U51_003241</name>
</gene>
<comment type="caution">
    <text evidence="2">The sequence shown here is derived from an EMBL/GenBank/DDBJ whole genome shotgun (WGS) entry which is preliminary data.</text>
</comment>
<reference evidence="2" key="1">
    <citation type="submission" date="2024-02" db="EMBL/GenBank/DDBJ databases">
        <authorList>
            <consortium name="Clinical and Environmental Microbiology Branch: Whole genome sequencing antimicrobial resistance pathogens in the healthcare setting"/>
        </authorList>
    </citation>
    <scope>NUCLEOTIDE SEQUENCE</scope>
    <source>
        <strain evidence="2">Whole organism</strain>
    </source>
</reference>